<organism evidence="13 14">
    <name type="scientific">Methanococcus maripaludis (strain C5 / ATCC BAA-1333)</name>
    <dbReference type="NCBI Taxonomy" id="402880"/>
    <lineage>
        <taxon>Archaea</taxon>
        <taxon>Methanobacteriati</taxon>
        <taxon>Methanobacteriota</taxon>
        <taxon>Methanomada group</taxon>
        <taxon>Methanococci</taxon>
        <taxon>Methanococcales</taxon>
        <taxon>Methanococcaceae</taxon>
        <taxon>Methanococcus</taxon>
    </lineage>
</organism>
<dbReference type="Pfam" id="PF17202">
    <property type="entry name" value="sCache_3_3"/>
    <property type="match status" value="1"/>
</dbReference>
<dbReference type="EMBL" id="CP000609">
    <property type="protein sequence ID" value="ABO35150.1"/>
    <property type="molecule type" value="Genomic_DNA"/>
</dbReference>
<dbReference type="InterPro" id="IPR029151">
    <property type="entry name" value="Sensor-like_sf"/>
</dbReference>
<dbReference type="InterPro" id="IPR003660">
    <property type="entry name" value="HAMP_dom"/>
</dbReference>
<evidence type="ECO:0000256" key="9">
    <source>
        <dbReference type="SAM" id="Coils"/>
    </source>
</evidence>
<sequence>MKLLNTKKLSTKMLIFSIISVLIPILVFGFVANDTIAGILDDNAQKSINTDIKIAEQMIDARFSEFNSICEYASNKADVITAVSDKNSEKLSIGAETFREAINADCVAVLDSNGNTIASTAGSNIQIGSIAQKMISSNTKNSFESIPASAAYKINSGYKVENVENALGMVVTYPVYEYGRIVGSIVIIDILNNNNGMVDELKANTGDEATLSLGKQRITTSLITDGKRPVGTSISDEVWNYVRNQNAVYKGTAVVLGTPYITAYAPLPDANGDVIGMVFVGAPQTDAIAAKTDARNKIIMLALFGVLVAFLISTYSNRRITKSIEELKKGTDEFGNGNYEYQTKIKTGDELEELSDSFNGMAENVKNLMKTMDMDKVELANLLNNVTTVMNNVAKGDFTARADENTENNTLQKAINTAVANVAQLIKDLREEVDLLTIQVQKVEDELKGAEETATQVTEAANQVAEASSDQSAKLQEASDELENIYGAAKGAHDAAVETVKSAEEISENSENGVKKVENAITRMQSITNVIDELGKAINMLGDDGKKINDVTGLIKDIAEQTGLLALNASIEAARAGDAGKGFAVVASEIKALAEEIKKSVEDINHTIDGVNKRIEDTMELGLKGKDEVDKGVIAIDEVNDALLRIKESVNTATIQINGIKVGAQGATDDTENALKHAQDIAALSEEFTATAEEVTASTEELNSIIEEIRGIAEEVTNIAERVTKKSSQFKI</sequence>
<keyword evidence="9" id="KW-0175">Coiled coil</keyword>
<evidence type="ECO:0000259" key="11">
    <source>
        <dbReference type="PROSITE" id="PS50111"/>
    </source>
</evidence>
<dbReference type="GeneID" id="4929345"/>
<dbReference type="STRING" id="402880.MmarC5_0842"/>
<protein>
    <submittedName>
        <fullName evidence="13">Methyl-accepting chemotaxis sensory transducer</fullName>
    </submittedName>
</protein>
<evidence type="ECO:0000256" key="7">
    <source>
        <dbReference type="ARBA" id="ARBA00029447"/>
    </source>
</evidence>
<dbReference type="Pfam" id="PF00015">
    <property type="entry name" value="MCPsignal"/>
    <property type="match status" value="1"/>
</dbReference>
<gene>
    <name evidence="13" type="ordered locus">MmarC5_0842</name>
</gene>
<dbReference type="eggNOG" id="arCOG02320">
    <property type="taxonomic scope" value="Archaea"/>
</dbReference>
<dbReference type="InterPro" id="IPR033463">
    <property type="entry name" value="sCache_3"/>
</dbReference>
<name>A4FY66_METM5</name>
<feature type="domain" description="Methyl-accepting transducer" evidence="11">
    <location>
        <begin position="446"/>
        <end position="703"/>
    </location>
</feature>
<dbReference type="SUPFAM" id="SSF103190">
    <property type="entry name" value="Sensory domain-like"/>
    <property type="match status" value="1"/>
</dbReference>
<evidence type="ECO:0000259" key="12">
    <source>
        <dbReference type="PROSITE" id="PS50885"/>
    </source>
</evidence>
<accession>A4FY66</accession>
<dbReference type="PROSITE" id="PS50111">
    <property type="entry name" value="CHEMOTAXIS_TRANSDUC_2"/>
    <property type="match status" value="1"/>
</dbReference>
<keyword evidence="5 10" id="KW-0472">Membrane</keyword>
<dbReference type="RefSeq" id="WP_011868604.1">
    <property type="nucleotide sequence ID" value="NC_009135.1"/>
</dbReference>
<dbReference type="PANTHER" id="PTHR32089">
    <property type="entry name" value="METHYL-ACCEPTING CHEMOTAXIS PROTEIN MCPB"/>
    <property type="match status" value="1"/>
</dbReference>
<dbReference type="PANTHER" id="PTHR32089:SF112">
    <property type="entry name" value="LYSOZYME-LIKE PROTEIN-RELATED"/>
    <property type="match status" value="1"/>
</dbReference>
<dbReference type="CDD" id="cd06225">
    <property type="entry name" value="HAMP"/>
    <property type="match status" value="1"/>
</dbReference>
<reference evidence="13 14" key="1">
    <citation type="submission" date="2007-03" db="EMBL/GenBank/DDBJ databases">
        <title>Complete sequence of chromosome of Methanococcus maripaludis C5.</title>
        <authorList>
            <consortium name="US DOE Joint Genome Institute"/>
            <person name="Copeland A."/>
            <person name="Lucas S."/>
            <person name="Lapidus A."/>
            <person name="Barry K."/>
            <person name="Glavina del Rio T."/>
            <person name="Dalin E."/>
            <person name="Tice H."/>
            <person name="Pitluck S."/>
            <person name="Chertkov O."/>
            <person name="Brettin T."/>
            <person name="Bruce D."/>
            <person name="Han C."/>
            <person name="Detter J.C."/>
            <person name="Schmutz J."/>
            <person name="Larimer F."/>
            <person name="Land M."/>
            <person name="Hauser L."/>
            <person name="Kyrpides N."/>
            <person name="Mikhailova N."/>
            <person name="Sieprawska-Lupa M."/>
            <person name="Whitman W.B."/>
            <person name="Richardson P."/>
        </authorList>
    </citation>
    <scope>NUCLEOTIDE SEQUENCE [LARGE SCALE GENOMIC DNA]</scope>
    <source>
        <strain evidence="14">C5 / ATCC BAA-1333</strain>
    </source>
</reference>
<proteinExistence type="inferred from homology"/>
<evidence type="ECO:0000256" key="3">
    <source>
        <dbReference type="ARBA" id="ARBA00022692"/>
    </source>
</evidence>
<evidence type="ECO:0000256" key="4">
    <source>
        <dbReference type="ARBA" id="ARBA00022989"/>
    </source>
</evidence>
<comment type="similarity">
    <text evidence="7">Belongs to the methyl-accepting chemotaxis (MCP) protein family.</text>
</comment>
<dbReference type="SMART" id="SM00283">
    <property type="entry name" value="MA"/>
    <property type="match status" value="1"/>
</dbReference>
<dbReference type="AlphaFoldDB" id="A4FY66"/>
<dbReference type="OrthoDB" id="8523at2157"/>
<comment type="subcellular location">
    <subcellularLocation>
        <location evidence="1">Cell membrane</location>
        <topology evidence="1">Multi-pass membrane protein</topology>
    </subcellularLocation>
</comment>
<evidence type="ECO:0000313" key="13">
    <source>
        <dbReference type="EMBL" id="ABO35150.1"/>
    </source>
</evidence>
<dbReference type="InterPro" id="IPR004089">
    <property type="entry name" value="MCPsignal_dom"/>
</dbReference>
<feature type="transmembrane region" description="Helical" evidence="10">
    <location>
        <begin position="12"/>
        <end position="32"/>
    </location>
</feature>
<feature type="domain" description="HAMP" evidence="12">
    <location>
        <begin position="318"/>
        <end position="370"/>
    </location>
</feature>
<dbReference type="PROSITE" id="PS50885">
    <property type="entry name" value="HAMP"/>
    <property type="match status" value="2"/>
</dbReference>
<dbReference type="Gene3D" id="1.10.287.950">
    <property type="entry name" value="Methyl-accepting chemotaxis protein"/>
    <property type="match status" value="1"/>
</dbReference>
<evidence type="ECO:0000313" key="14">
    <source>
        <dbReference type="Proteomes" id="UP000000253"/>
    </source>
</evidence>
<dbReference type="GO" id="GO:0005886">
    <property type="term" value="C:plasma membrane"/>
    <property type="evidence" value="ECO:0007669"/>
    <property type="project" value="UniProtKB-SubCell"/>
</dbReference>
<evidence type="ECO:0000256" key="8">
    <source>
        <dbReference type="PROSITE-ProRule" id="PRU00284"/>
    </source>
</evidence>
<keyword evidence="2" id="KW-1003">Cell membrane</keyword>
<evidence type="ECO:0000256" key="6">
    <source>
        <dbReference type="ARBA" id="ARBA00023224"/>
    </source>
</evidence>
<feature type="coiled-coil region" evidence="9">
    <location>
        <begin position="419"/>
        <end position="485"/>
    </location>
</feature>
<keyword evidence="3 10" id="KW-0812">Transmembrane</keyword>
<dbReference type="SMART" id="SM00304">
    <property type="entry name" value="HAMP"/>
    <property type="match status" value="2"/>
</dbReference>
<feature type="domain" description="HAMP" evidence="12">
    <location>
        <begin position="383"/>
        <end position="427"/>
    </location>
</feature>
<dbReference type="KEGG" id="mmq:MmarC5_0842"/>
<dbReference type="GO" id="GO:0007165">
    <property type="term" value="P:signal transduction"/>
    <property type="evidence" value="ECO:0007669"/>
    <property type="project" value="UniProtKB-KW"/>
</dbReference>
<evidence type="ECO:0000256" key="2">
    <source>
        <dbReference type="ARBA" id="ARBA00022475"/>
    </source>
</evidence>
<evidence type="ECO:0000256" key="5">
    <source>
        <dbReference type="ARBA" id="ARBA00023136"/>
    </source>
</evidence>
<dbReference type="Gene3D" id="6.10.340.10">
    <property type="match status" value="1"/>
</dbReference>
<keyword evidence="4 10" id="KW-1133">Transmembrane helix</keyword>
<keyword evidence="6 8" id="KW-0807">Transducer</keyword>
<evidence type="ECO:0000256" key="1">
    <source>
        <dbReference type="ARBA" id="ARBA00004651"/>
    </source>
</evidence>
<dbReference type="Proteomes" id="UP000000253">
    <property type="component" value="Chromosome"/>
</dbReference>
<evidence type="ECO:0000256" key="10">
    <source>
        <dbReference type="SAM" id="Phobius"/>
    </source>
</evidence>
<dbReference type="Pfam" id="PF00672">
    <property type="entry name" value="HAMP"/>
    <property type="match status" value="1"/>
</dbReference>
<dbReference type="SUPFAM" id="SSF58104">
    <property type="entry name" value="Methyl-accepting chemotaxis protein (MCP) signaling domain"/>
    <property type="match status" value="1"/>
</dbReference>
<dbReference type="HOGENOM" id="CLU_000445_107_19_2"/>